<dbReference type="InterPro" id="IPR041899">
    <property type="entry name" value="MAGE_WH2"/>
</dbReference>
<proteinExistence type="predicted"/>
<feature type="region of interest" description="Disordered" evidence="1">
    <location>
        <begin position="142"/>
        <end position="165"/>
    </location>
</feature>
<dbReference type="GO" id="GO:0000122">
    <property type="term" value="P:negative regulation of transcription by RNA polymerase II"/>
    <property type="evidence" value="ECO:0007669"/>
    <property type="project" value="TreeGrafter"/>
</dbReference>
<feature type="domain" description="MAGE" evidence="2">
    <location>
        <begin position="174"/>
        <end position="373"/>
    </location>
</feature>
<name>A0A9B0TRR8_CHRAS</name>
<dbReference type="InterPro" id="IPR002190">
    <property type="entry name" value="MHD_dom"/>
</dbReference>
<dbReference type="SMART" id="SM01373">
    <property type="entry name" value="MAGE"/>
    <property type="match status" value="1"/>
</dbReference>
<feature type="region of interest" description="Disordered" evidence="1">
    <location>
        <begin position="367"/>
        <end position="409"/>
    </location>
</feature>
<organism evidence="3 4">
    <name type="scientific">Chrysochloris asiatica</name>
    <name type="common">Cape golden mole</name>
    <dbReference type="NCBI Taxonomy" id="185453"/>
    <lineage>
        <taxon>Eukaryota</taxon>
        <taxon>Metazoa</taxon>
        <taxon>Chordata</taxon>
        <taxon>Craniata</taxon>
        <taxon>Vertebrata</taxon>
        <taxon>Euteleostomi</taxon>
        <taxon>Mammalia</taxon>
        <taxon>Eutheria</taxon>
        <taxon>Afrotheria</taxon>
        <taxon>Chrysochloridae</taxon>
        <taxon>Chrysochlorinae</taxon>
        <taxon>Chrysochloris</taxon>
    </lineage>
</organism>
<gene>
    <name evidence="4" type="primary">LOC102820684</name>
</gene>
<dbReference type="InterPro" id="IPR037445">
    <property type="entry name" value="MAGE"/>
</dbReference>
<feature type="compositionally biased region" description="Polar residues" evidence="1">
    <location>
        <begin position="389"/>
        <end position="409"/>
    </location>
</feature>
<feature type="compositionally biased region" description="Acidic residues" evidence="1">
    <location>
        <begin position="144"/>
        <end position="155"/>
    </location>
</feature>
<dbReference type="FunFam" id="1.10.10.1200:FF:000007">
    <property type="entry name" value="Melanoma-associated antigen C2"/>
    <property type="match status" value="1"/>
</dbReference>
<evidence type="ECO:0000259" key="2">
    <source>
        <dbReference type="PROSITE" id="PS50838"/>
    </source>
</evidence>
<dbReference type="FunFam" id="1.10.10.1210:FF:000001">
    <property type="entry name" value="melanoma-associated antigen D1"/>
    <property type="match status" value="1"/>
</dbReference>
<dbReference type="Pfam" id="PF01454">
    <property type="entry name" value="MAGE"/>
    <property type="match status" value="1"/>
</dbReference>
<evidence type="ECO:0000313" key="3">
    <source>
        <dbReference type="Proteomes" id="UP000504623"/>
    </source>
</evidence>
<dbReference type="InterPro" id="IPR041898">
    <property type="entry name" value="MAGE_WH1"/>
</dbReference>
<evidence type="ECO:0000313" key="4">
    <source>
        <dbReference type="RefSeq" id="XP_006870216.1"/>
    </source>
</evidence>
<dbReference type="AlphaFoldDB" id="A0A9B0TRR8"/>
<reference evidence="4" key="1">
    <citation type="submission" date="2025-08" db="UniProtKB">
        <authorList>
            <consortium name="RefSeq"/>
        </authorList>
    </citation>
    <scope>IDENTIFICATION</scope>
    <source>
        <tissue evidence="4">Spleen</tissue>
    </source>
</reference>
<dbReference type="Gene3D" id="1.10.10.1200">
    <property type="entry name" value="MAGE homology domain, winged helix WH1 motif"/>
    <property type="match status" value="1"/>
</dbReference>
<evidence type="ECO:0000256" key="1">
    <source>
        <dbReference type="SAM" id="MobiDB-lite"/>
    </source>
</evidence>
<sequence length="409" mass="46203">MEDARPCQQPWKTPEVFAWEDRRHFPRLPLEKSLTYEPLATRLVHRKSFLPDTGGSHGCGLAFPSLLTPPIQVIMPAEKESPRIPPEENLHIFSEAEGLDDMFFDDIVEETSSSSSYSPNPIYEEDALNEYASSPTLMITTERSDEDASNQEDEDKASNLQSLPGSDNLLKNPIDEKVAILVNFLLLKYQKKEPITKADMLNAVIQEYEDYFSEILLKTCERMEIVFGLDVTEVDPINNCYALLIKLNITYDGMLSETEGMPKTGILILLLGVIFMKGNRATEEEVWQVLNMMGIHAGQKHFIFGEPKNLITNELVKEKYVEYRQLPGSDPACYEFVWGPRANAEVSKMKLLEFLSRVHGRDPRSLPVQYDEALKEEEERAQAKAEASPESTNMAVENSSATSSSCSHP</sequence>
<protein>
    <submittedName>
        <fullName evidence="4">Melanoma-associated antigen B16-like</fullName>
    </submittedName>
</protein>
<dbReference type="RefSeq" id="XP_006870216.1">
    <property type="nucleotide sequence ID" value="XM_006870154.1"/>
</dbReference>
<dbReference type="Proteomes" id="UP000504623">
    <property type="component" value="Unplaced"/>
</dbReference>
<dbReference type="PROSITE" id="PS50838">
    <property type="entry name" value="MAGE"/>
    <property type="match status" value="1"/>
</dbReference>
<dbReference type="GO" id="GO:0005634">
    <property type="term" value="C:nucleus"/>
    <property type="evidence" value="ECO:0007669"/>
    <property type="project" value="TreeGrafter"/>
</dbReference>
<dbReference type="PANTHER" id="PTHR11736:SF145">
    <property type="entry name" value="MELANOMA-ASSOCIATED ANTIGEN B16"/>
    <property type="match status" value="1"/>
</dbReference>
<keyword evidence="3" id="KW-1185">Reference proteome</keyword>
<dbReference type="GeneID" id="102820684"/>
<accession>A0A9B0TRR8</accession>
<dbReference type="OrthoDB" id="205198at2759"/>
<dbReference type="PANTHER" id="PTHR11736">
    <property type="entry name" value="MELANOMA-ASSOCIATED ANTIGEN MAGE ANTIGEN"/>
    <property type="match status" value="1"/>
</dbReference>
<dbReference type="Gene3D" id="1.10.10.1210">
    <property type="entry name" value="MAGE homology domain, winged helix WH2 motif"/>
    <property type="match status" value="1"/>
</dbReference>